<protein>
    <submittedName>
        <fullName evidence="1">Uncharacterized protein</fullName>
    </submittedName>
</protein>
<evidence type="ECO:0000313" key="2">
    <source>
        <dbReference type="Proteomes" id="UP000537890"/>
    </source>
</evidence>
<dbReference type="EMBL" id="JACCHS010000083">
    <property type="protein sequence ID" value="NYT47105.1"/>
    <property type="molecule type" value="Genomic_DNA"/>
</dbReference>
<gene>
    <name evidence="1" type="ORF">H0A75_05375</name>
</gene>
<sequence>MAIQCIKLAALRLQQGQSDLAENLAKKSALLAEGNASLKKQNWLLIAEARGQKGDPAGAKAARQKASKF</sequence>
<reference evidence="1 2" key="1">
    <citation type="submission" date="2020-05" db="EMBL/GenBank/DDBJ databases">
        <title>Horizontal transmission and recombination maintain forever young bacterial symbiont genomes.</title>
        <authorList>
            <person name="Russell S.L."/>
            <person name="Pepper-Tunick E."/>
            <person name="Svedberg J."/>
            <person name="Byrne A."/>
            <person name="Ruelas Castillo J."/>
            <person name="Vollmers C."/>
            <person name="Beinart R.A."/>
            <person name="Corbett-Detig R."/>
        </authorList>
    </citation>
    <scope>NUCLEOTIDE SEQUENCE [LARGE SCALE GENOMIC DNA]</scope>
    <source>
        <strain evidence="1">4727-3</strain>
    </source>
</reference>
<organism evidence="1 2">
    <name type="scientific">Candidatus Methanofishera endochildressiae</name>
    <dbReference type="NCBI Taxonomy" id="2738884"/>
    <lineage>
        <taxon>Bacteria</taxon>
        <taxon>Pseudomonadati</taxon>
        <taxon>Pseudomonadota</taxon>
        <taxon>Gammaproteobacteria</taxon>
        <taxon>Candidatus Methanofishera</taxon>
    </lineage>
</organism>
<name>A0A7Z0MPD5_9GAMM</name>
<proteinExistence type="predicted"/>
<dbReference type="Proteomes" id="UP000537890">
    <property type="component" value="Unassembled WGS sequence"/>
</dbReference>
<accession>A0A7Z0MPD5</accession>
<dbReference type="AlphaFoldDB" id="A0A7Z0MPD5"/>
<evidence type="ECO:0000313" key="1">
    <source>
        <dbReference type="EMBL" id="NYT47105.1"/>
    </source>
</evidence>
<comment type="caution">
    <text evidence="1">The sequence shown here is derived from an EMBL/GenBank/DDBJ whole genome shotgun (WGS) entry which is preliminary data.</text>
</comment>